<dbReference type="GO" id="GO:0008168">
    <property type="term" value="F:methyltransferase activity"/>
    <property type="evidence" value="ECO:0007669"/>
    <property type="project" value="UniProtKB-KW"/>
</dbReference>
<dbReference type="AlphaFoldDB" id="A0A286U2W3"/>
<evidence type="ECO:0000313" key="3">
    <source>
        <dbReference type="Proteomes" id="UP000218542"/>
    </source>
</evidence>
<reference evidence="3" key="1">
    <citation type="journal article" date="2017" name="Environ. Microbiol. Rep.">
        <title>Genetic Diversity of Marine Anaerobic Ammonium-Oxidizing Bacteria as Revealed by Genomic and Proteomic Analyses of 'Candidatus Scalindua japonica'.</title>
        <authorList>
            <person name="Oshiki M."/>
            <person name="Mizuto K."/>
            <person name="Kimura Z."/>
            <person name="Kindaichi T."/>
            <person name="Satoh H."/>
            <person name="Okabe S."/>
        </authorList>
    </citation>
    <scope>NUCLEOTIDE SEQUENCE [LARGE SCALE GENOMIC DNA]</scope>
    <source>
        <strain evidence="3">husup-a2</strain>
    </source>
</reference>
<keyword evidence="3" id="KW-1185">Reference proteome</keyword>
<sequence>MESNNNTGRFKGCIPSYGDADLCAAIMDTNRENWQRPDIVGKLITQPGMTVVDLGAGTGYFVDLFSKKLPEGKIIALDPEPSLITWMEERKNRGSMDNVSIHKITENDPGLDQLNVEIDILFVGYTYFHFNTPVRYFREKIYPYIQNKTVVAIADMAPVPGQVRHTVSSEQVIMEMVKAGFELTDEPTTCYDQYLLVFKKVPQKYVSE</sequence>
<dbReference type="SUPFAM" id="SSF53335">
    <property type="entry name" value="S-adenosyl-L-methionine-dependent methyltransferases"/>
    <property type="match status" value="1"/>
</dbReference>
<proteinExistence type="predicted"/>
<dbReference type="EMBL" id="BAOS01000034">
    <property type="protein sequence ID" value="GAX62465.1"/>
    <property type="molecule type" value="Genomic_DNA"/>
</dbReference>
<organism evidence="2 3">
    <name type="scientific">Candidatus Scalindua japonica</name>
    <dbReference type="NCBI Taxonomy" id="1284222"/>
    <lineage>
        <taxon>Bacteria</taxon>
        <taxon>Pseudomonadati</taxon>
        <taxon>Planctomycetota</taxon>
        <taxon>Candidatus Brocadiia</taxon>
        <taxon>Candidatus Brocadiales</taxon>
        <taxon>Candidatus Scalinduaceae</taxon>
        <taxon>Candidatus Scalindua</taxon>
    </lineage>
</organism>
<keyword evidence="2" id="KW-0808">Transferase</keyword>
<dbReference type="InterPro" id="IPR029063">
    <property type="entry name" value="SAM-dependent_MTases_sf"/>
</dbReference>
<dbReference type="Pfam" id="PF01728">
    <property type="entry name" value="FtsJ"/>
    <property type="match status" value="1"/>
</dbReference>
<name>A0A286U2W3_9BACT</name>
<dbReference type="CDD" id="cd02440">
    <property type="entry name" value="AdoMet_MTases"/>
    <property type="match status" value="1"/>
</dbReference>
<dbReference type="InterPro" id="IPR002877">
    <property type="entry name" value="RNA_MeTrfase_FtsJ_dom"/>
</dbReference>
<evidence type="ECO:0000259" key="1">
    <source>
        <dbReference type="Pfam" id="PF01728"/>
    </source>
</evidence>
<gene>
    <name evidence="2" type="ORF">SCALIN_C34_0016</name>
</gene>
<dbReference type="Gene3D" id="3.40.50.150">
    <property type="entry name" value="Vaccinia Virus protein VP39"/>
    <property type="match status" value="1"/>
</dbReference>
<dbReference type="RefSeq" id="WP_096895857.1">
    <property type="nucleotide sequence ID" value="NZ_BAOS01000034.1"/>
</dbReference>
<dbReference type="Proteomes" id="UP000218542">
    <property type="component" value="Unassembled WGS sequence"/>
</dbReference>
<accession>A0A286U2W3</accession>
<feature type="domain" description="Ribosomal RNA methyltransferase FtsJ" evidence="1">
    <location>
        <begin position="43"/>
        <end position="184"/>
    </location>
</feature>
<comment type="caution">
    <text evidence="2">The sequence shown here is derived from an EMBL/GenBank/DDBJ whole genome shotgun (WGS) entry which is preliminary data.</text>
</comment>
<keyword evidence="2" id="KW-0489">Methyltransferase</keyword>
<evidence type="ECO:0000313" key="2">
    <source>
        <dbReference type="EMBL" id="GAX62465.1"/>
    </source>
</evidence>
<dbReference type="OrthoDB" id="9784101at2"/>
<dbReference type="GO" id="GO:0032259">
    <property type="term" value="P:methylation"/>
    <property type="evidence" value="ECO:0007669"/>
    <property type="project" value="UniProtKB-KW"/>
</dbReference>
<protein>
    <submittedName>
        <fullName evidence="2">SAM-dependent methyltransferase</fullName>
    </submittedName>
</protein>